<dbReference type="GO" id="GO:0070631">
    <property type="term" value="P:spindle pole body localization"/>
    <property type="evidence" value="ECO:0007669"/>
    <property type="project" value="TreeGrafter"/>
</dbReference>
<dbReference type="Pfam" id="PF09531">
    <property type="entry name" value="Ndc1_Nup"/>
    <property type="match status" value="1"/>
</dbReference>
<keyword evidence="10" id="KW-0906">Nuclear pore complex</keyword>
<evidence type="ECO:0000256" key="10">
    <source>
        <dbReference type="ARBA" id="ARBA00023132"/>
    </source>
</evidence>
<name>A0A316ZH60_9BASI</name>
<keyword evidence="8 14" id="KW-1133">Transmembrane helix</keyword>
<dbReference type="InterPro" id="IPR019049">
    <property type="entry name" value="Nucleoporin_prot_Ndc1/Nup"/>
</dbReference>
<feature type="transmembrane region" description="Helical" evidence="14">
    <location>
        <begin position="134"/>
        <end position="153"/>
    </location>
</feature>
<keyword evidence="9" id="KW-0811">Translocation</keyword>
<evidence type="ECO:0000256" key="12">
    <source>
        <dbReference type="ARBA" id="ARBA00023242"/>
    </source>
</evidence>
<feature type="transmembrane region" description="Helical" evidence="14">
    <location>
        <begin position="251"/>
        <end position="270"/>
    </location>
</feature>
<feature type="transmembrane region" description="Helical" evidence="14">
    <location>
        <begin position="104"/>
        <end position="122"/>
    </location>
</feature>
<evidence type="ECO:0000256" key="6">
    <source>
        <dbReference type="ARBA" id="ARBA00022816"/>
    </source>
</evidence>
<evidence type="ECO:0000256" key="13">
    <source>
        <dbReference type="SAM" id="MobiDB-lite"/>
    </source>
</evidence>
<dbReference type="GO" id="GO:0070762">
    <property type="term" value="C:nuclear pore transmembrane ring"/>
    <property type="evidence" value="ECO:0007669"/>
    <property type="project" value="TreeGrafter"/>
</dbReference>
<feature type="compositionally biased region" description="Low complexity" evidence="13">
    <location>
        <begin position="548"/>
        <end position="559"/>
    </location>
</feature>
<evidence type="ECO:0000256" key="8">
    <source>
        <dbReference type="ARBA" id="ARBA00022989"/>
    </source>
</evidence>
<dbReference type="GeneID" id="37272509"/>
<feature type="transmembrane region" description="Helical" evidence="14">
    <location>
        <begin position="300"/>
        <end position="321"/>
    </location>
</feature>
<evidence type="ECO:0000256" key="14">
    <source>
        <dbReference type="SAM" id="Phobius"/>
    </source>
</evidence>
<evidence type="ECO:0000313" key="16">
    <source>
        <dbReference type="Proteomes" id="UP000245946"/>
    </source>
</evidence>
<keyword evidence="11 14" id="KW-0472">Membrane</keyword>
<dbReference type="RefSeq" id="XP_025600667.1">
    <property type="nucleotide sequence ID" value="XM_025744965.1"/>
</dbReference>
<dbReference type="GO" id="GO:0051028">
    <property type="term" value="P:mRNA transport"/>
    <property type="evidence" value="ECO:0007669"/>
    <property type="project" value="UniProtKB-KW"/>
</dbReference>
<keyword evidence="16" id="KW-1185">Reference proteome</keyword>
<organism evidence="15 16">
    <name type="scientific">Tilletiopsis washingtonensis</name>
    <dbReference type="NCBI Taxonomy" id="58919"/>
    <lineage>
        <taxon>Eukaryota</taxon>
        <taxon>Fungi</taxon>
        <taxon>Dikarya</taxon>
        <taxon>Basidiomycota</taxon>
        <taxon>Ustilaginomycotina</taxon>
        <taxon>Exobasidiomycetes</taxon>
        <taxon>Entylomatales</taxon>
        <taxon>Entylomatales incertae sedis</taxon>
        <taxon>Tilletiopsis</taxon>
    </lineage>
</organism>
<dbReference type="GO" id="GO:0031965">
    <property type="term" value="C:nuclear membrane"/>
    <property type="evidence" value="ECO:0007669"/>
    <property type="project" value="UniProtKB-SubCell"/>
</dbReference>
<gene>
    <name evidence="15" type="ORF">FA09DRAFT_358469</name>
</gene>
<evidence type="ECO:0000256" key="5">
    <source>
        <dbReference type="ARBA" id="ARBA00022692"/>
    </source>
</evidence>
<reference evidence="15 16" key="1">
    <citation type="journal article" date="2018" name="Mol. Biol. Evol.">
        <title>Broad Genomic Sampling Reveals a Smut Pathogenic Ancestry of the Fungal Clade Ustilaginomycotina.</title>
        <authorList>
            <person name="Kijpornyongpan T."/>
            <person name="Mondo S.J."/>
            <person name="Barry K."/>
            <person name="Sandor L."/>
            <person name="Lee J."/>
            <person name="Lipzen A."/>
            <person name="Pangilinan J."/>
            <person name="LaButti K."/>
            <person name="Hainaut M."/>
            <person name="Henrissat B."/>
            <person name="Grigoriev I.V."/>
            <person name="Spatafora J.W."/>
            <person name="Aime M.C."/>
        </authorList>
    </citation>
    <scope>NUCLEOTIDE SEQUENCE [LARGE SCALE GENOMIC DNA]</scope>
    <source>
        <strain evidence="15 16">MCA 4186</strain>
    </source>
</reference>
<dbReference type="STRING" id="58919.A0A316ZH60"/>
<dbReference type="GO" id="GO:0030674">
    <property type="term" value="F:protein-macromolecule adaptor activity"/>
    <property type="evidence" value="ECO:0007669"/>
    <property type="project" value="TreeGrafter"/>
</dbReference>
<protein>
    <recommendedName>
        <fullName evidence="17">Nucleoporin protein Ndc1-Nup</fullName>
    </recommendedName>
</protein>
<feature type="compositionally biased region" description="Low complexity" evidence="13">
    <location>
        <begin position="484"/>
        <end position="504"/>
    </location>
</feature>
<keyword evidence="4" id="KW-0813">Transport</keyword>
<evidence type="ECO:0000256" key="11">
    <source>
        <dbReference type="ARBA" id="ARBA00023136"/>
    </source>
</evidence>
<dbReference type="AlphaFoldDB" id="A0A316ZH60"/>
<evidence type="ECO:0000256" key="1">
    <source>
        <dbReference type="ARBA" id="ARBA00004232"/>
    </source>
</evidence>
<accession>A0A316ZH60</accession>
<feature type="transmembrane region" description="Helical" evidence="14">
    <location>
        <begin position="197"/>
        <end position="219"/>
    </location>
</feature>
<evidence type="ECO:0008006" key="17">
    <source>
        <dbReference type="Google" id="ProtNLM"/>
    </source>
</evidence>
<evidence type="ECO:0000313" key="15">
    <source>
        <dbReference type="EMBL" id="PWO00389.1"/>
    </source>
</evidence>
<dbReference type="PANTHER" id="PTHR13269:SF6">
    <property type="entry name" value="NUCLEOPORIN NDC1"/>
    <property type="match status" value="1"/>
</dbReference>
<dbReference type="EMBL" id="KZ819285">
    <property type="protein sequence ID" value="PWO00389.1"/>
    <property type="molecule type" value="Genomic_DNA"/>
</dbReference>
<evidence type="ECO:0000256" key="3">
    <source>
        <dbReference type="ARBA" id="ARBA00005760"/>
    </source>
</evidence>
<sequence length="799" mass="81934">MLATRSSLGSSSSSSALARAPAVKLPPAAGAGALGLRSSSSMAPPASAAGAVSLRSSSTTPLAGGAQKASAALLPADDADLKAKPFKSYEGFVKRVLQSRLQRIYVLDLLATHLVLCALLLTSPASLLAPVRPTLALLSLAVFLFAVLPLIVLRKWAVSRPTAPPAPLKVLGFSPAPGSLTAHCAAVLRARVSWHRILAHTASGVLLAAAHVAALWLYTPGASSPWAPYTHVAVGAGAASTAVLRPNERVFLVLAINAALGAAYSAARLLHAARAGPPFEPASLHYTLAARLGIALRTRLPGAVAFGAALPSALLAVYVPLRRPLFRTLLRIIGPHSSLRPVLIPSFRTPFVSGVPALALHLSSLGAASAVCWELAACLWDTYASQPVLVSHFAREPTRCLIAGLAAGQPDSVKADPTQAYYAHFAFAELASLCSTSDERRAAIWRDVGDVGPLASVSQKPSAWVGIATECIRALKEETEVLARRGAPPAAPAQPAKPAEAQKGGLPKATHNVLVADPSKKVVKPAPTSVWDRLLASSAPAAPPAPQPSASSTATDSTSGLSQLMHRIAPKPVEQEPTAAPASSTAPPKPAAPPACTSSDAVRQVLVACGSAAQRLKSLLPPPIRQTLDAVIPSGSLSPSDTLVLGTLAPAKPALSLWAAQAVTGLLSASVAEDEYGTVALARGTAGAEEVLLACAKLLLELNQWHRSAESAASARDEAEKKARAAAAQSASDGGKLPQAPLAAVGAHKAALAEAWKREALPLANTLRTGILQVRAAFEPHDLGLSAATRGTLEQALVG</sequence>
<feature type="region of interest" description="Disordered" evidence="13">
    <location>
        <begin position="573"/>
        <end position="597"/>
    </location>
</feature>
<dbReference type="GO" id="GO:0006999">
    <property type="term" value="P:nuclear pore organization"/>
    <property type="evidence" value="ECO:0007669"/>
    <property type="project" value="TreeGrafter"/>
</dbReference>
<dbReference type="PANTHER" id="PTHR13269">
    <property type="entry name" value="NUCLEOPORIN NDC1"/>
    <property type="match status" value="1"/>
</dbReference>
<comment type="similarity">
    <text evidence="3">Belongs to the NDC1 family.</text>
</comment>
<feature type="region of interest" description="Disordered" evidence="13">
    <location>
        <begin position="538"/>
        <end position="560"/>
    </location>
</feature>
<dbReference type="GO" id="GO:0005816">
    <property type="term" value="C:spindle pole body"/>
    <property type="evidence" value="ECO:0007669"/>
    <property type="project" value="TreeGrafter"/>
</dbReference>
<evidence type="ECO:0000256" key="4">
    <source>
        <dbReference type="ARBA" id="ARBA00022448"/>
    </source>
</evidence>
<keyword evidence="5 14" id="KW-0812">Transmembrane</keyword>
<keyword evidence="7" id="KW-0653">Protein transport</keyword>
<evidence type="ECO:0000256" key="7">
    <source>
        <dbReference type="ARBA" id="ARBA00022927"/>
    </source>
</evidence>
<feature type="compositionally biased region" description="Low complexity" evidence="13">
    <location>
        <begin position="577"/>
        <end position="586"/>
    </location>
</feature>
<dbReference type="Proteomes" id="UP000245946">
    <property type="component" value="Unassembled WGS sequence"/>
</dbReference>
<evidence type="ECO:0000256" key="2">
    <source>
        <dbReference type="ARBA" id="ARBA00004567"/>
    </source>
</evidence>
<keyword evidence="6" id="KW-0509">mRNA transport</keyword>
<dbReference type="OrthoDB" id="67850at2759"/>
<comment type="subcellular location">
    <subcellularLocation>
        <location evidence="1">Nucleus membrane</location>
        <topology evidence="1">Multi-pass membrane protein</topology>
    </subcellularLocation>
    <subcellularLocation>
        <location evidence="2">Nucleus</location>
        <location evidence="2">Nuclear pore complex</location>
    </subcellularLocation>
</comment>
<feature type="region of interest" description="Disordered" evidence="13">
    <location>
        <begin position="483"/>
        <end position="505"/>
    </location>
</feature>
<dbReference type="GO" id="GO:0015031">
    <property type="term" value="P:protein transport"/>
    <property type="evidence" value="ECO:0007669"/>
    <property type="project" value="UniProtKB-KW"/>
</dbReference>
<feature type="region of interest" description="Disordered" evidence="13">
    <location>
        <begin position="713"/>
        <end position="738"/>
    </location>
</feature>
<evidence type="ECO:0000256" key="9">
    <source>
        <dbReference type="ARBA" id="ARBA00023010"/>
    </source>
</evidence>
<proteinExistence type="inferred from homology"/>
<keyword evidence="12" id="KW-0539">Nucleus</keyword>